<feature type="domain" description="ABC transmembrane type-1" evidence="11">
    <location>
        <begin position="92"/>
        <end position="374"/>
    </location>
</feature>
<feature type="domain" description="ABC transporter" evidence="10">
    <location>
        <begin position="406"/>
        <end position="639"/>
    </location>
</feature>
<dbReference type="SUPFAM" id="SSF52540">
    <property type="entry name" value="P-loop containing nucleoside triphosphate hydrolases"/>
    <property type="match status" value="1"/>
</dbReference>
<dbReference type="Pfam" id="PF00664">
    <property type="entry name" value="ABC_membrane"/>
    <property type="match status" value="1"/>
</dbReference>
<feature type="transmembrane region" description="Helical" evidence="9">
    <location>
        <begin position="91"/>
        <end position="112"/>
    </location>
</feature>
<evidence type="ECO:0000256" key="5">
    <source>
        <dbReference type="ARBA" id="ARBA00022741"/>
    </source>
</evidence>
<keyword evidence="6 12" id="KW-0067">ATP-binding</keyword>
<accession>A0AA45W4U6</accession>
<dbReference type="InterPro" id="IPR027417">
    <property type="entry name" value="P-loop_NTPase"/>
</dbReference>
<keyword evidence="8 9" id="KW-0472">Membrane</keyword>
<dbReference type="InterPro" id="IPR003593">
    <property type="entry name" value="AAA+_ATPase"/>
</dbReference>
<dbReference type="PANTHER" id="PTHR24221:SF654">
    <property type="entry name" value="ATP-BINDING CASSETTE SUB-FAMILY B MEMBER 6"/>
    <property type="match status" value="1"/>
</dbReference>
<dbReference type="Pfam" id="PF00005">
    <property type="entry name" value="ABC_tran"/>
    <property type="match status" value="1"/>
</dbReference>
<dbReference type="PROSITE" id="PS00211">
    <property type="entry name" value="ABC_TRANSPORTER_1"/>
    <property type="match status" value="1"/>
</dbReference>
<evidence type="ECO:0000256" key="9">
    <source>
        <dbReference type="SAM" id="Phobius"/>
    </source>
</evidence>
<evidence type="ECO:0000256" key="2">
    <source>
        <dbReference type="ARBA" id="ARBA00022448"/>
    </source>
</evidence>
<evidence type="ECO:0000256" key="3">
    <source>
        <dbReference type="ARBA" id="ARBA00022475"/>
    </source>
</evidence>
<reference evidence="12 13" key="1">
    <citation type="submission" date="2017-01" db="EMBL/GenBank/DDBJ databases">
        <authorList>
            <person name="Varghese N."/>
            <person name="Submissions S."/>
        </authorList>
    </citation>
    <scope>NUCLEOTIDE SEQUENCE [LARGE SCALE GENOMIC DNA]</scope>
    <source>
        <strain evidence="12 13">DSM 18447</strain>
    </source>
</reference>
<evidence type="ECO:0000259" key="10">
    <source>
        <dbReference type="PROSITE" id="PS50893"/>
    </source>
</evidence>
<comment type="subcellular location">
    <subcellularLocation>
        <location evidence="1">Cell membrane</location>
        <topology evidence="1">Multi-pass membrane protein</topology>
    </subcellularLocation>
</comment>
<dbReference type="EMBL" id="FTOU01000007">
    <property type="protein sequence ID" value="SIS88131.1"/>
    <property type="molecule type" value="Genomic_DNA"/>
</dbReference>
<dbReference type="GO" id="GO:0140359">
    <property type="term" value="F:ABC-type transporter activity"/>
    <property type="evidence" value="ECO:0007669"/>
    <property type="project" value="InterPro"/>
</dbReference>
<dbReference type="SUPFAM" id="SSF90123">
    <property type="entry name" value="ABC transporter transmembrane region"/>
    <property type="match status" value="1"/>
</dbReference>
<name>A0AA45W4U6_9RHOB</name>
<evidence type="ECO:0000256" key="1">
    <source>
        <dbReference type="ARBA" id="ARBA00004651"/>
    </source>
</evidence>
<dbReference type="CDD" id="cd18552">
    <property type="entry name" value="ABC_6TM_MsbA_like"/>
    <property type="match status" value="1"/>
</dbReference>
<dbReference type="GO" id="GO:0005886">
    <property type="term" value="C:plasma membrane"/>
    <property type="evidence" value="ECO:0007669"/>
    <property type="project" value="UniProtKB-SubCell"/>
</dbReference>
<feature type="transmembrane region" description="Helical" evidence="9">
    <location>
        <begin position="231"/>
        <end position="249"/>
    </location>
</feature>
<dbReference type="PROSITE" id="PS50893">
    <property type="entry name" value="ABC_TRANSPORTER_2"/>
    <property type="match status" value="1"/>
</dbReference>
<keyword evidence="5" id="KW-0547">Nucleotide-binding</keyword>
<dbReference type="GO" id="GO:0016887">
    <property type="term" value="F:ATP hydrolysis activity"/>
    <property type="evidence" value="ECO:0007669"/>
    <property type="project" value="InterPro"/>
</dbReference>
<dbReference type="InterPro" id="IPR036640">
    <property type="entry name" value="ABC1_TM_sf"/>
</dbReference>
<dbReference type="InterPro" id="IPR003439">
    <property type="entry name" value="ABC_transporter-like_ATP-bd"/>
</dbReference>
<keyword evidence="2" id="KW-0813">Transport</keyword>
<feature type="transmembrane region" description="Helical" evidence="9">
    <location>
        <begin position="127"/>
        <end position="148"/>
    </location>
</feature>
<organism evidence="12 13">
    <name type="scientific">Paracoccus saliphilus</name>
    <dbReference type="NCBI Taxonomy" id="405559"/>
    <lineage>
        <taxon>Bacteria</taxon>
        <taxon>Pseudomonadati</taxon>
        <taxon>Pseudomonadota</taxon>
        <taxon>Alphaproteobacteria</taxon>
        <taxon>Rhodobacterales</taxon>
        <taxon>Paracoccaceae</taxon>
        <taxon>Paracoccus</taxon>
    </lineage>
</organism>
<dbReference type="Proteomes" id="UP000186216">
    <property type="component" value="Unassembled WGS sequence"/>
</dbReference>
<keyword evidence="7 9" id="KW-1133">Transmembrane helix</keyword>
<dbReference type="InterPro" id="IPR017871">
    <property type="entry name" value="ABC_transporter-like_CS"/>
</dbReference>
<sequence>MAFLHKLQNRYASSRPPSTGNPGSDSRLARDCRVRLWRYRGFRPGCHGLELPGSAKEMIIPVTQSATQELPSRRLFGRLWKNYLHQHRGSMALAFALMTIEGSTLALISWMLKPLFDRVFVGKEADALWWVGGAIFSIFLLRALTLIASRSLLKRISLNISTEMQGDMLAHILTLDGRFFRDNSPGALIERIQGDTIAVQGVWATIITGATRDVISLIGLFAVAVTIDPTWTVAALIGIPLLVAPAALIQRYIRRKMRQSRANASLRATRLDEILHGIASIRLNRAEGAQTRRFGEIIGRIRRAEIKVAATSVLMPALTDIVTGIGFVAVLALGGSQVMEGTRSVGDFMSFFTALALAFQPMRRLGGLAGSWQTAAASLERIYQILDTHPTILPGPRRDAPADTAIELDDVRLSYDGQQVLHGLSFRAEAGQTTALVGPSGAGKSTVFNLLTRMVDPDGGRVLLGGIPVAEYDLETLRDQFSTVSQEAALFDESLRDNILMGRPDADENALRQALEVAHVSEFTDGLSRGLDSAAGPRGSSLSGGQRQRVAIARAVLRDAPILLLDEATSALDSASERLVQDSLDRLSKGRTTLVIAHRLSTIRNADKIVVISDGRVVEQGSHDQLMSRGGNYASLVAMQFGEPS</sequence>
<dbReference type="PROSITE" id="PS50929">
    <property type="entry name" value="ABC_TM1F"/>
    <property type="match status" value="1"/>
</dbReference>
<dbReference type="PANTHER" id="PTHR24221">
    <property type="entry name" value="ATP-BINDING CASSETTE SUB-FAMILY B"/>
    <property type="match status" value="1"/>
</dbReference>
<dbReference type="FunFam" id="3.40.50.300:FF:000221">
    <property type="entry name" value="Multidrug ABC transporter ATP-binding protein"/>
    <property type="match status" value="1"/>
</dbReference>
<evidence type="ECO:0000313" key="12">
    <source>
        <dbReference type="EMBL" id="SIS88131.1"/>
    </source>
</evidence>
<dbReference type="InterPro" id="IPR039421">
    <property type="entry name" value="Type_1_exporter"/>
</dbReference>
<evidence type="ECO:0000256" key="4">
    <source>
        <dbReference type="ARBA" id="ARBA00022692"/>
    </source>
</evidence>
<evidence type="ECO:0000313" key="13">
    <source>
        <dbReference type="Proteomes" id="UP000186216"/>
    </source>
</evidence>
<dbReference type="GO" id="GO:0005524">
    <property type="term" value="F:ATP binding"/>
    <property type="evidence" value="ECO:0007669"/>
    <property type="project" value="UniProtKB-KW"/>
</dbReference>
<dbReference type="InterPro" id="IPR011527">
    <property type="entry name" value="ABC1_TM_dom"/>
</dbReference>
<feature type="transmembrane region" description="Helical" evidence="9">
    <location>
        <begin position="308"/>
        <end position="333"/>
    </location>
</feature>
<dbReference type="Gene3D" id="3.40.50.300">
    <property type="entry name" value="P-loop containing nucleotide triphosphate hydrolases"/>
    <property type="match status" value="1"/>
</dbReference>
<dbReference type="SMART" id="SM00382">
    <property type="entry name" value="AAA"/>
    <property type="match status" value="1"/>
</dbReference>
<evidence type="ECO:0000256" key="7">
    <source>
        <dbReference type="ARBA" id="ARBA00022989"/>
    </source>
</evidence>
<evidence type="ECO:0000256" key="6">
    <source>
        <dbReference type="ARBA" id="ARBA00022840"/>
    </source>
</evidence>
<keyword evidence="4 9" id="KW-0812">Transmembrane</keyword>
<evidence type="ECO:0000259" key="11">
    <source>
        <dbReference type="PROSITE" id="PS50929"/>
    </source>
</evidence>
<proteinExistence type="predicted"/>
<comment type="caution">
    <text evidence="12">The sequence shown here is derived from an EMBL/GenBank/DDBJ whole genome shotgun (WGS) entry which is preliminary data.</text>
</comment>
<dbReference type="AlphaFoldDB" id="A0AA45W4U6"/>
<gene>
    <name evidence="12" type="ORF">SAMN05421772_107128</name>
</gene>
<evidence type="ECO:0000256" key="8">
    <source>
        <dbReference type="ARBA" id="ARBA00023136"/>
    </source>
</evidence>
<dbReference type="GO" id="GO:0034040">
    <property type="term" value="F:ATPase-coupled lipid transmembrane transporter activity"/>
    <property type="evidence" value="ECO:0007669"/>
    <property type="project" value="TreeGrafter"/>
</dbReference>
<dbReference type="Gene3D" id="1.20.1560.10">
    <property type="entry name" value="ABC transporter type 1, transmembrane domain"/>
    <property type="match status" value="1"/>
</dbReference>
<keyword evidence="3" id="KW-1003">Cell membrane</keyword>
<feature type="transmembrane region" description="Helical" evidence="9">
    <location>
        <begin position="201"/>
        <end position="225"/>
    </location>
</feature>
<protein>
    <submittedName>
        <fullName evidence="12">ATP-binding cassette, subfamily B/ATP-binding cassette, subfamily B, MsbA</fullName>
    </submittedName>
</protein>